<keyword evidence="2" id="KW-1185">Reference proteome</keyword>
<protein>
    <submittedName>
        <fullName evidence="1">Uncharacterized protein</fullName>
    </submittedName>
</protein>
<sequence>MVKRATVLVFGQTEEVLQIRVLQNLTKRLTIIGAQPLLDDQGAESDTDSIQPSDP</sequence>
<reference evidence="1 2" key="1">
    <citation type="submission" date="2021-04" db="EMBL/GenBank/DDBJ databases">
        <title>Draft genome sequence of Paenibacillus cisolokensis, LC2-13A.</title>
        <authorList>
            <person name="Uke A."/>
            <person name="Chhe C."/>
            <person name="Baramee S."/>
            <person name="Kosugi A."/>
        </authorList>
    </citation>
    <scope>NUCLEOTIDE SEQUENCE [LARGE SCALE GENOMIC DNA]</scope>
    <source>
        <strain evidence="1 2">LC2-13A</strain>
    </source>
</reference>
<proteinExistence type="predicted"/>
<name>A0ABQ4N0E5_9BACL</name>
<accession>A0ABQ4N0E5</accession>
<organism evidence="1 2">
    <name type="scientific">Paenibacillus cisolokensis</name>
    <dbReference type="NCBI Taxonomy" id="1658519"/>
    <lineage>
        <taxon>Bacteria</taxon>
        <taxon>Bacillati</taxon>
        <taxon>Bacillota</taxon>
        <taxon>Bacilli</taxon>
        <taxon>Bacillales</taxon>
        <taxon>Paenibacillaceae</taxon>
        <taxon>Paenibacillus</taxon>
    </lineage>
</organism>
<dbReference type="Proteomes" id="UP000680304">
    <property type="component" value="Unassembled WGS sequence"/>
</dbReference>
<evidence type="ECO:0000313" key="1">
    <source>
        <dbReference type="EMBL" id="GIQ61593.1"/>
    </source>
</evidence>
<evidence type="ECO:0000313" key="2">
    <source>
        <dbReference type="Proteomes" id="UP000680304"/>
    </source>
</evidence>
<comment type="caution">
    <text evidence="1">The sequence shown here is derived from an EMBL/GenBank/DDBJ whole genome shotgun (WGS) entry which is preliminary data.</text>
</comment>
<gene>
    <name evidence="1" type="ORF">PACILC2_01610</name>
</gene>
<dbReference type="EMBL" id="BOVJ01000006">
    <property type="protein sequence ID" value="GIQ61593.1"/>
    <property type="molecule type" value="Genomic_DNA"/>
</dbReference>